<evidence type="ECO:0000313" key="2">
    <source>
        <dbReference type="EMBL" id="MEB3076118.1"/>
    </source>
</evidence>
<feature type="domain" description="SnoaL-like" evidence="1">
    <location>
        <begin position="38"/>
        <end position="130"/>
    </location>
</feature>
<dbReference type="RefSeq" id="WP_323984173.1">
    <property type="nucleotide sequence ID" value="NZ_JAYKBW010000015.1"/>
</dbReference>
<sequence length="137" mass="15704">MNKKIDNCFTIEQTPSQETKNWTVLDDYFYLSDFAGNNTDDFNKLISLFSEDITMLGADGSQMKGKAAVITFFKQFFDKNRATKHLWETTLTDENTLETHWAVAGRRKDGSFFAFKGKDTATINPEGKISYLKVEFL</sequence>
<dbReference type="InterPro" id="IPR032710">
    <property type="entry name" value="NTF2-like_dom_sf"/>
</dbReference>
<gene>
    <name evidence="2" type="ORF">VJJ08_12540</name>
</gene>
<name>A0ABU5ZCN6_9FLAO</name>
<evidence type="ECO:0000313" key="3">
    <source>
        <dbReference type="Proteomes" id="UP001311730"/>
    </source>
</evidence>
<dbReference type="InterPro" id="IPR037401">
    <property type="entry name" value="SnoaL-like"/>
</dbReference>
<protein>
    <submittedName>
        <fullName evidence="2">Nuclear transport factor 2 family protein</fullName>
    </submittedName>
</protein>
<evidence type="ECO:0000259" key="1">
    <source>
        <dbReference type="Pfam" id="PF12680"/>
    </source>
</evidence>
<dbReference type="Proteomes" id="UP001311730">
    <property type="component" value="Unassembled WGS sequence"/>
</dbReference>
<proteinExistence type="predicted"/>
<organism evidence="2 3">
    <name type="scientific">Capnocytophaga gingivalis</name>
    <dbReference type="NCBI Taxonomy" id="1017"/>
    <lineage>
        <taxon>Bacteria</taxon>
        <taxon>Pseudomonadati</taxon>
        <taxon>Bacteroidota</taxon>
        <taxon>Flavobacteriia</taxon>
        <taxon>Flavobacteriales</taxon>
        <taxon>Flavobacteriaceae</taxon>
        <taxon>Capnocytophaga</taxon>
    </lineage>
</organism>
<reference evidence="2 3" key="1">
    <citation type="submission" date="2023-12" db="EMBL/GenBank/DDBJ databases">
        <title>Genomic sequences of Capnocytophaga and Parvimonas strains.</title>
        <authorList>
            <person name="Watt R.M."/>
            <person name="Wang M."/>
            <person name="Yang T."/>
            <person name="Tong W.M."/>
        </authorList>
    </citation>
    <scope>NUCLEOTIDE SEQUENCE [LARGE SCALE GENOMIC DNA]</scope>
    <source>
        <strain evidence="2 3">CCUG 13096</strain>
    </source>
</reference>
<keyword evidence="3" id="KW-1185">Reference proteome</keyword>
<accession>A0ABU5ZCN6</accession>
<comment type="caution">
    <text evidence="2">The sequence shown here is derived from an EMBL/GenBank/DDBJ whole genome shotgun (WGS) entry which is preliminary data.</text>
</comment>
<dbReference type="Pfam" id="PF12680">
    <property type="entry name" value="SnoaL_2"/>
    <property type="match status" value="1"/>
</dbReference>
<dbReference type="EMBL" id="JAYKBW010000015">
    <property type="protein sequence ID" value="MEB3076118.1"/>
    <property type="molecule type" value="Genomic_DNA"/>
</dbReference>
<dbReference type="SUPFAM" id="SSF54427">
    <property type="entry name" value="NTF2-like"/>
    <property type="match status" value="1"/>
</dbReference>
<dbReference type="Gene3D" id="3.10.450.50">
    <property type="match status" value="1"/>
</dbReference>